<sequence>MLARCFNVFLFVLLLALIVPKSHAEAKKDVPTSTRPPDEPLSSEEITAFMKQDFFTDAIATCDNETAPNRHAIYCSGRLLQAVMAVRLYKDSKTFLDQPIRNNYTANQIIAEFDRRFPDFDSITRADVKKFVDEHFEKEGHELEICHLPDWVPKPKSLDSIVDPEYQEFATRLHYIWIELCREMSTEVRDQPERFSLLYVPRSFVVPGGRFREFYYWDAYWIVKGLLASELHETAKNMVINFAYMIHKYGFVPNGGRVYYLRRSQPPMFAATVYEYFQATGDVDLLEKVVPLIEKEFEFWVQHRSINVPLGDGSSVDMFQYRTEANTPRPESFREDVLTAKNMSLPEKRKFFRNIASAAESGWDFSSRWFKDGKSLEKIVTTDIVPVDLNAYICYNMRILAHLHSVLGNPEKHEEWSGRFVAFREQFTKLFYVSEKRGWYDYNHQTQQYNFEFYPTIAIPLFAQCYDAFDQRLVVDVYRQMEATGAFQFASGVPTSLQQNSTEQWDYPNSWSPLNHMIIEGLRKSISPLMQQKAYRLAEEWVRVNFETFNQTNAMWEKYNVVSNKVGHGGEYEVQLGFGWTNGVALDLMKTYGDRLVYYKNQSSSPSSPSSTEEPPQRDFFVRLQELRSSSSVITFSCSLTLFVYNLYV</sequence>
<evidence type="ECO:0000256" key="5">
    <source>
        <dbReference type="ARBA" id="ARBA00022801"/>
    </source>
</evidence>
<feature type="chain" id="PRO_5035716862" description="Trehalase" evidence="8">
    <location>
        <begin position="25"/>
        <end position="649"/>
    </location>
</feature>
<comment type="similarity">
    <text evidence="2 7">Belongs to the glycosyl hydrolase 37 family.</text>
</comment>
<evidence type="ECO:0000313" key="9">
    <source>
        <dbReference type="EMBL" id="CAD6195854.1"/>
    </source>
</evidence>
<protein>
    <recommendedName>
        <fullName evidence="4 7">Trehalase</fullName>
        <ecNumber evidence="3 7">3.2.1.28</ecNumber>
    </recommendedName>
    <alternativeName>
        <fullName evidence="7">Alpha-trehalose glucohydrolase</fullName>
    </alternativeName>
</protein>
<comment type="caution">
    <text evidence="9">The sequence shown here is derived from an EMBL/GenBank/DDBJ whole genome shotgun (WGS) entry which is preliminary data.</text>
</comment>
<evidence type="ECO:0000313" key="10">
    <source>
        <dbReference type="Proteomes" id="UP000835052"/>
    </source>
</evidence>
<dbReference type="InterPro" id="IPR001661">
    <property type="entry name" value="Glyco_hydro_37"/>
</dbReference>
<dbReference type="PANTHER" id="PTHR23403">
    <property type="entry name" value="TREHALASE"/>
    <property type="match status" value="1"/>
</dbReference>
<dbReference type="Pfam" id="PF01204">
    <property type="entry name" value="Trehalase"/>
    <property type="match status" value="1"/>
</dbReference>
<evidence type="ECO:0000256" key="4">
    <source>
        <dbReference type="ARBA" id="ARBA00019905"/>
    </source>
</evidence>
<dbReference type="InterPro" id="IPR012341">
    <property type="entry name" value="6hp_glycosidase-like_sf"/>
</dbReference>
<dbReference type="GO" id="GO:0005993">
    <property type="term" value="P:trehalose catabolic process"/>
    <property type="evidence" value="ECO:0007669"/>
    <property type="project" value="TreeGrafter"/>
</dbReference>
<comment type="catalytic activity">
    <reaction evidence="1 7">
        <text>alpha,alpha-trehalose + H2O = alpha-D-glucose + beta-D-glucose</text>
        <dbReference type="Rhea" id="RHEA:32675"/>
        <dbReference type="ChEBI" id="CHEBI:15377"/>
        <dbReference type="ChEBI" id="CHEBI:15903"/>
        <dbReference type="ChEBI" id="CHEBI:16551"/>
        <dbReference type="ChEBI" id="CHEBI:17925"/>
        <dbReference type="EC" id="3.2.1.28"/>
    </reaction>
</comment>
<dbReference type="OrthoDB" id="3542292at2759"/>
<proteinExistence type="inferred from homology"/>
<feature type="signal peptide" evidence="8">
    <location>
        <begin position="1"/>
        <end position="24"/>
    </location>
</feature>
<dbReference type="SUPFAM" id="SSF48208">
    <property type="entry name" value="Six-hairpin glycosidases"/>
    <property type="match status" value="1"/>
</dbReference>
<dbReference type="InterPro" id="IPR008928">
    <property type="entry name" value="6-hairpin_glycosidase_sf"/>
</dbReference>
<dbReference type="InterPro" id="IPR018232">
    <property type="entry name" value="Glyco_hydro_37_CS"/>
</dbReference>
<name>A0A8S1HH06_9PELO</name>
<dbReference type="Gene3D" id="1.50.10.10">
    <property type="match status" value="1"/>
</dbReference>
<dbReference type="EMBL" id="CAJGYM010000061">
    <property type="protein sequence ID" value="CAD6195854.1"/>
    <property type="molecule type" value="Genomic_DNA"/>
</dbReference>
<organism evidence="9 10">
    <name type="scientific">Caenorhabditis auriculariae</name>
    <dbReference type="NCBI Taxonomy" id="2777116"/>
    <lineage>
        <taxon>Eukaryota</taxon>
        <taxon>Metazoa</taxon>
        <taxon>Ecdysozoa</taxon>
        <taxon>Nematoda</taxon>
        <taxon>Chromadorea</taxon>
        <taxon>Rhabditida</taxon>
        <taxon>Rhabditina</taxon>
        <taxon>Rhabditomorpha</taxon>
        <taxon>Rhabditoidea</taxon>
        <taxon>Rhabditidae</taxon>
        <taxon>Peloderinae</taxon>
        <taxon>Caenorhabditis</taxon>
    </lineage>
</organism>
<evidence type="ECO:0000256" key="2">
    <source>
        <dbReference type="ARBA" id="ARBA00005615"/>
    </source>
</evidence>
<accession>A0A8S1HH06</accession>
<dbReference type="EC" id="3.2.1.28" evidence="3 7"/>
<dbReference type="AlphaFoldDB" id="A0A8S1HH06"/>
<evidence type="ECO:0000256" key="6">
    <source>
        <dbReference type="ARBA" id="ARBA00023295"/>
    </source>
</evidence>
<dbReference type="PANTHER" id="PTHR23403:SF1">
    <property type="entry name" value="TREHALASE"/>
    <property type="match status" value="1"/>
</dbReference>
<gene>
    <name evidence="9" type="ORF">CAUJ_LOCUS11772</name>
</gene>
<evidence type="ECO:0000256" key="7">
    <source>
        <dbReference type="RuleBase" id="RU361180"/>
    </source>
</evidence>
<dbReference type="Proteomes" id="UP000835052">
    <property type="component" value="Unassembled WGS sequence"/>
</dbReference>
<keyword evidence="5 7" id="KW-0378">Hydrolase</keyword>
<keyword evidence="6 7" id="KW-0326">Glycosidase</keyword>
<reference evidence="9" key="1">
    <citation type="submission" date="2020-10" db="EMBL/GenBank/DDBJ databases">
        <authorList>
            <person name="Kikuchi T."/>
        </authorList>
    </citation>
    <scope>NUCLEOTIDE SEQUENCE</scope>
    <source>
        <strain evidence="9">NKZ352</strain>
    </source>
</reference>
<keyword evidence="8" id="KW-0732">Signal</keyword>
<evidence type="ECO:0000256" key="1">
    <source>
        <dbReference type="ARBA" id="ARBA00001576"/>
    </source>
</evidence>
<dbReference type="GO" id="GO:0004555">
    <property type="term" value="F:alpha,alpha-trehalase activity"/>
    <property type="evidence" value="ECO:0007669"/>
    <property type="project" value="UniProtKB-EC"/>
</dbReference>
<evidence type="ECO:0000256" key="3">
    <source>
        <dbReference type="ARBA" id="ARBA00012757"/>
    </source>
</evidence>
<dbReference type="PRINTS" id="PR00744">
    <property type="entry name" value="GLHYDRLASE37"/>
</dbReference>
<keyword evidence="10" id="KW-1185">Reference proteome</keyword>
<dbReference type="PROSITE" id="PS00927">
    <property type="entry name" value="TREHALASE_1"/>
    <property type="match status" value="1"/>
</dbReference>
<evidence type="ECO:0000256" key="8">
    <source>
        <dbReference type="SAM" id="SignalP"/>
    </source>
</evidence>